<keyword evidence="1" id="KW-1133">Transmembrane helix</keyword>
<dbReference type="RefSeq" id="WP_119978338.1">
    <property type="nucleotide sequence ID" value="NZ_BPFB01000090.1"/>
</dbReference>
<feature type="transmembrane region" description="Helical" evidence="1">
    <location>
        <begin position="12"/>
        <end position="32"/>
    </location>
</feature>
<keyword evidence="3" id="KW-1185">Reference proteome</keyword>
<evidence type="ECO:0000313" key="2">
    <source>
        <dbReference type="EMBL" id="GIU03028.1"/>
    </source>
</evidence>
<protein>
    <submittedName>
        <fullName evidence="2">Uncharacterized protein</fullName>
    </submittedName>
</protein>
<evidence type="ECO:0000256" key="1">
    <source>
        <dbReference type="SAM" id="Phobius"/>
    </source>
</evidence>
<organism evidence="2 3">
    <name type="scientific">Shewanella algidipiscicola</name>
    <dbReference type="NCBI Taxonomy" id="614070"/>
    <lineage>
        <taxon>Bacteria</taxon>
        <taxon>Pseudomonadati</taxon>
        <taxon>Pseudomonadota</taxon>
        <taxon>Gammaproteobacteria</taxon>
        <taxon>Alteromonadales</taxon>
        <taxon>Shewanellaceae</taxon>
        <taxon>Shewanella</taxon>
    </lineage>
</organism>
<feature type="transmembrane region" description="Helical" evidence="1">
    <location>
        <begin position="47"/>
        <end position="68"/>
    </location>
</feature>
<dbReference type="EMBL" id="BPFB01000090">
    <property type="protein sequence ID" value="GIU03028.1"/>
    <property type="molecule type" value="Genomic_DNA"/>
</dbReference>
<comment type="caution">
    <text evidence="2">The sequence shown here is derived from an EMBL/GenBank/DDBJ whole genome shotgun (WGS) entry which is preliminary data.</text>
</comment>
<reference evidence="2 3" key="1">
    <citation type="submission" date="2021-05" db="EMBL/GenBank/DDBJ databases">
        <title>Molecular characterization for Shewanella algae harboring chromosomal blaOXA-55-like strains isolated from clinical and environment sample.</title>
        <authorList>
            <person name="Ohama Y."/>
            <person name="Aoki K."/>
            <person name="Harada S."/>
            <person name="Moriya K."/>
            <person name="Ishii Y."/>
            <person name="Tateda K."/>
        </authorList>
    </citation>
    <scope>NUCLEOTIDE SEQUENCE [LARGE SCALE GENOMIC DNA]</scope>
    <source>
        <strain evidence="2 3">LMG 23746</strain>
    </source>
</reference>
<sequence>MEINQSNKSLLNFLIPFLTAYFGSKGIFYLFAFEYSLFSDAFDIQKLLIDISVFGVLFYIGSIGANYLTSAKNKSSVINN</sequence>
<keyword evidence="1" id="KW-0812">Transmembrane</keyword>
<keyword evidence="1" id="KW-0472">Membrane</keyword>
<dbReference type="Proteomes" id="UP000761574">
    <property type="component" value="Unassembled WGS sequence"/>
</dbReference>
<accession>A0ABQ4NTQ5</accession>
<gene>
    <name evidence="2" type="ORF">TUM4630_36020</name>
</gene>
<proteinExistence type="predicted"/>
<name>A0ABQ4NTQ5_9GAMM</name>
<evidence type="ECO:0000313" key="3">
    <source>
        <dbReference type="Proteomes" id="UP000761574"/>
    </source>
</evidence>